<sequence>MFQWHRSAEVWYAYLADVDNLDDLVQDRSRFGESKWFTRGWTLQELVAPTNVIFLSRGRVTLGTRAELADHIARRTGIPRQILEGNATVGSMSVASKMAWASGRVTTRPEDLAYCLLGLFDVHMPLLYGEGEEKAFMRLQAEILKISEDETILAWRAEKHEAASKPYWGLLATSPRPFRGSHDVVRPQFKARIGFRVDQPRAPHLHSSSSLPRR</sequence>
<dbReference type="PANTHER" id="PTHR10622">
    <property type="entry name" value="HET DOMAIN-CONTAINING PROTEIN"/>
    <property type="match status" value="1"/>
</dbReference>
<proteinExistence type="predicted"/>
<comment type="caution">
    <text evidence="1">The sequence shown here is derived from an EMBL/GenBank/DDBJ whole genome shotgun (WGS) entry which is preliminary data.</text>
</comment>
<dbReference type="Proteomes" id="UP001172101">
    <property type="component" value="Unassembled WGS sequence"/>
</dbReference>
<dbReference type="RefSeq" id="XP_060296781.1">
    <property type="nucleotide sequence ID" value="XM_060442045.1"/>
</dbReference>
<accession>A0AA40ALD7</accession>
<keyword evidence="2" id="KW-1185">Reference proteome</keyword>
<protein>
    <recommendedName>
        <fullName evidence="3">Vegetative incompatibility protein HET-E-1</fullName>
    </recommendedName>
</protein>
<reference evidence="1" key="1">
    <citation type="submission" date="2023-06" db="EMBL/GenBank/DDBJ databases">
        <title>Genome-scale phylogeny and comparative genomics of the fungal order Sordariales.</title>
        <authorList>
            <consortium name="Lawrence Berkeley National Laboratory"/>
            <person name="Hensen N."/>
            <person name="Bonometti L."/>
            <person name="Westerberg I."/>
            <person name="Brannstrom I.O."/>
            <person name="Guillou S."/>
            <person name="Cros-Aarteil S."/>
            <person name="Calhoun S."/>
            <person name="Haridas S."/>
            <person name="Kuo A."/>
            <person name="Mondo S."/>
            <person name="Pangilinan J."/>
            <person name="Riley R."/>
            <person name="LaButti K."/>
            <person name="Andreopoulos B."/>
            <person name="Lipzen A."/>
            <person name="Chen C."/>
            <person name="Yanf M."/>
            <person name="Daum C."/>
            <person name="Ng V."/>
            <person name="Clum A."/>
            <person name="Steindorff A."/>
            <person name="Ohm R."/>
            <person name="Martin F."/>
            <person name="Silar P."/>
            <person name="Natvig D."/>
            <person name="Lalanne C."/>
            <person name="Gautier V."/>
            <person name="Ament-velasquez S.L."/>
            <person name="Kruys A."/>
            <person name="Hutchinson M.I."/>
            <person name="Powell A.J."/>
            <person name="Barry K."/>
            <person name="Miller A.N."/>
            <person name="Grigoriev I.V."/>
            <person name="Debuchy R."/>
            <person name="Gladieux P."/>
            <person name="Thoren M.H."/>
            <person name="Johannesson H."/>
        </authorList>
    </citation>
    <scope>NUCLEOTIDE SEQUENCE</scope>
    <source>
        <strain evidence="1">SMH2392-1A</strain>
    </source>
</reference>
<dbReference type="AlphaFoldDB" id="A0AA40ALD7"/>
<evidence type="ECO:0000313" key="1">
    <source>
        <dbReference type="EMBL" id="KAK0717988.1"/>
    </source>
</evidence>
<gene>
    <name evidence="1" type="ORF">B0T26DRAFT_711523</name>
</gene>
<evidence type="ECO:0000313" key="2">
    <source>
        <dbReference type="Proteomes" id="UP001172101"/>
    </source>
</evidence>
<dbReference type="EMBL" id="JAUIRO010000004">
    <property type="protein sequence ID" value="KAK0717988.1"/>
    <property type="molecule type" value="Genomic_DNA"/>
</dbReference>
<dbReference type="PANTHER" id="PTHR10622:SF10">
    <property type="entry name" value="HET DOMAIN-CONTAINING PROTEIN"/>
    <property type="match status" value="1"/>
</dbReference>
<evidence type="ECO:0008006" key="3">
    <source>
        <dbReference type="Google" id="ProtNLM"/>
    </source>
</evidence>
<organism evidence="1 2">
    <name type="scientific">Lasiosphaeria miniovina</name>
    <dbReference type="NCBI Taxonomy" id="1954250"/>
    <lineage>
        <taxon>Eukaryota</taxon>
        <taxon>Fungi</taxon>
        <taxon>Dikarya</taxon>
        <taxon>Ascomycota</taxon>
        <taxon>Pezizomycotina</taxon>
        <taxon>Sordariomycetes</taxon>
        <taxon>Sordariomycetidae</taxon>
        <taxon>Sordariales</taxon>
        <taxon>Lasiosphaeriaceae</taxon>
        <taxon>Lasiosphaeria</taxon>
    </lineage>
</organism>
<name>A0AA40ALD7_9PEZI</name>
<dbReference type="GeneID" id="85325315"/>